<dbReference type="InterPro" id="IPR044613">
    <property type="entry name" value="Nep1/2-like"/>
</dbReference>
<dbReference type="OMA" id="INRIYFV"/>
<keyword evidence="1" id="KW-0645">Protease</keyword>
<feature type="region of interest" description="Disordered" evidence="4">
    <location>
        <begin position="49"/>
        <end position="156"/>
    </location>
</feature>
<gene>
    <name evidence="6" type="ORF">POCTA_138.1.T0540010</name>
</gene>
<evidence type="ECO:0000256" key="4">
    <source>
        <dbReference type="SAM" id="MobiDB-lite"/>
    </source>
</evidence>
<dbReference type="OrthoDB" id="311723at2759"/>
<dbReference type="Pfam" id="PF02902">
    <property type="entry name" value="Peptidase_C48"/>
    <property type="match status" value="1"/>
</dbReference>
<organism evidence="6 7">
    <name type="scientific">Paramecium octaurelia</name>
    <dbReference type="NCBI Taxonomy" id="43137"/>
    <lineage>
        <taxon>Eukaryota</taxon>
        <taxon>Sar</taxon>
        <taxon>Alveolata</taxon>
        <taxon>Ciliophora</taxon>
        <taxon>Intramacronucleata</taxon>
        <taxon>Oligohymenophorea</taxon>
        <taxon>Peniculida</taxon>
        <taxon>Parameciidae</taxon>
        <taxon>Paramecium</taxon>
    </lineage>
</organism>
<dbReference type="PROSITE" id="PS50600">
    <property type="entry name" value="ULP_PROTEASE"/>
    <property type="match status" value="1"/>
</dbReference>
<comment type="caution">
    <text evidence="6">The sequence shown here is derived from an EMBL/GenBank/DDBJ whole genome shotgun (WGS) entry which is preliminary data.</text>
</comment>
<name>A0A8S1UWU6_PAROT</name>
<keyword evidence="2" id="KW-0378">Hydrolase</keyword>
<evidence type="ECO:0000313" key="7">
    <source>
        <dbReference type="Proteomes" id="UP000683925"/>
    </source>
</evidence>
<dbReference type="Proteomes" id="UP000683925">
    <property type="component" value="Unassembled WGS sequence"/>
</dbReference>
<protein>
    <recommendedName>
        <fullName evidence="5">Ubiquitin-like protease family profile domain-containing protein</fullName>
    </recommendedName>
</protein>
<dbReference type="GO" id="GO:0019784">
    <property type="term" value="F:deNEDDylase activity"/>
    <property type="evidence" value="ECO:0007669"/>
    <property type="project" value="InterPro"/>
</dbReference>
<dbReference type="EMBL" id="CAJJDP010000054">
    <property type="protein sequence ID" value="CAD8169568.1"/>
    <property type="molecule type" value="Genomic_DNA"/>
</dbReference>
<evidence type="ECO:0000259" key="5">
    <source>
        <dbReference type="PROSITE" id="PS50600"/>
    </source>
</evidence>
<sequence>MLYKQSYCFQNLQKMKPKSEGLKIERKTPKFPFEVVDQSKIIQQGINKGINEFKPKPPNKDKTNTQVNQQQVEYREQSQSRTRAFSHQNQANKQKFIKLDNKPNLQTYKQIHQSTNPQTDPQTKKQINPQTHPQTNEQINPQTSPQTNTNPQGEDNIDAEVQHDYDLIDVSNNNEYQKLLIYTHILFYYNNKQQNLEKQSQSQQRCLKISGKLYNTLFDHDKNPSYIIQEGEFLVDLNKKQFKLDGQGIEYQGKSNMVKIQGEFKQGVQAQKISSSQNKSQYKSFSVEPRRIKIMEIIDGQPIQIHNRIEKKSIWCKYNQQFCQRDLDIFKNNQWLNSSIIDCYVLYLNKKSEEEYFNSPQDKRRQINRIYFVTSSLTTNISKLNNIQQGNDLFQQHFLEFQELKYTIQTIYSKVGFPVVSNSHWFFLLFDLKENKVEIFDSLSKSLNSNKRLITRLSELLMLKNPKQSINGNSGSQNDSYSCGYHVCCFMKMCHKAQFSNSSQYQYDEKEMRGILRDLIDYQDNKSQ</sequence>
<evidence type="ECO:0000313" key="6">
    <source>
        <dbReference type="EMBL" id="CAD8169568.1"/>
    </source>
</evidence>
<feature type="compositionally biased region" description="Polar residues" evidence="4">
    <location>
        <begin position="103"/>
        <end position="153"/>
    </location>
</feature>
<feature type="domain" description="Ubiquitin-like protease family profile" evidence="5">
    <location>
        <begin position="320"/>
        <end position="494"/>
    </location>
</feature>
<dbReference type="GO" id="GO:0006508">
    <property type="term" value="P:proteolysis"/>
    <property type="evidence" value="ECO:0007669"/>
    <property type="project" value="UniProtKB-KW"/>
</dbReference>
<dbReference type="GO" id="GO:0008234">
    <property type="term" value="F:cysteine-type peptidase activity"/>
    <property type="evidence" value="ECO:0007669"/>
    <property type="project" value="UniProtKB-KW"/>
</dbReference>
<feature type="compositionally biased region" description="Basic and acidic residues" evidence="4">
    <location>
        <begin position="51"/>
        <end position="63"/>
    </location>
</feature>
<dbReference type="PANTHER" id="PTHR46468:SF1">
    <property type="entry name" value="SENTRIN-SPECIFIC PROTEASE 8"/>
    <property type="match status" value="1"/>
</dbReference>
<evidence type="ECO:0000256" key="2">
    <source>
        <dbReference type="ARBA" id="ARBA00022801"/>
    </source>
</evidence>
<dbReference type="PANTHER" id="PTHR46468">
    <property type="entry name" value="SENTRIN-SPECIFIC PROTEASE 8"/>
    <property type="match status" value="1"/>
</dbReference>
<keyword evidence="3" id="KW-0788">Thiol protease</keyword>
<feature type="compositionally biased region" description="Polar residues" evidence="4">
    <location>
        <begin position="79"/>
        <end position="93"/>
    </location>
</feature>
<dbReference type="GO" id="GO:0000338">
    <property type="term" value="P:protein deneddylation"/>
    <property type="evidence" value="ECO:0007669"/>
    <property type="project" value="TreeGrafter"/>
</dbReference>
<accession>A0A8S1UWU6</accession>
<dbReference type="InterPro" id="IPR003653">
    <property type="entry name" value="Peptidase_C48_C"/>
</dbReference>
<keyword evidence="7" id="KW-1185">Reference proteome</keyword>
<proteinExistence type="predicted"/>
<evidence type="ECO:0000256" key="1">
    <source>
        <dbReference type="ARBA" id="ARBA00022670"/>
    </source>
</evidence>
<evidence type="ECO:0000256" key="3">
    <source>
        <dbReference type="ARBA" id="ARBA00022807"/>
    </source>
</evidence>
<dbReference type="AlphaFoldDB" id="A0A8S1UWU6"/>
<reference evidence="6" key="1">
    <citation type="submission" date="2021-01" db="EMBL/GenBank/DDBJ databases">
        <authorList>
            <consortium name="Genoscope - CEA"/>
            <person name="William W."/>
        </authorList>
    </citation>
    <scope>NUCLEOTIDE SEQUENCE</scope>
</reference>